<dbReference type="EMBL" id="KJ019112">
    <property type="protein sequence ID" value="AIX34535.1"/>
    <property type="molecule type" value="Genomic_DNA"/>
</dbReference>
<evidence type="ECO:0000313" key="21">
    <source>
        <dbReference type="EMBL" id="AIX25271.1"/>
    </source>
</evidence>
<proteinExistence type="predicted"/>
<evidence type="ECO:0000313" key="23">
    <source>
        <dbReference type="EMBL" id="AIX25918.1"/>
    </source>
</evidence>
<dbReference type="EMBL" id="KJ019121">
    <property type="protein sequence ID" value="AIX36475.1"/>
    <property type="molecule type" value="Genomic_DNA"/>
</dbReference>
<dbReference type="Proteomes" id="UP000185366">
    <property type="component" value="Segment"/>
</dbReference>
<dbReference type="EMBL" id="KJ019072">
    <property type="protein sequence ID" value="AIX24616.1"/>
    <property type="molecule type" value="Genomic_DNA"/>
</dbReference>
<dbReference type="EMBL" id="KJ019074">
    <property type="protein sequence ID" value="AIX25052.1"/>
    <property type="molecule type" value="Genomic_DNA"/>
</dbReference>
<evidence type="ECO:0000313" key="50">
    <source>
        <dbReference type="Proteomes" id="UP000185377"/>
    </source>
</evidence>
<dbReference type="Proteomes" id="UP000185383">
    <property type="component" value="Segment"/>
</dbReference>
<dbReference type="InterPro" id="IPR044862">
    <property type="entry name" value="Pro_4_hyd_alph_FE2OG_OXY"/>
</dbReference>
<evidence type="ECO:0000313" key="34">
    <source>
        <dbReference type="EMBL" id="AIX36475.1"/>
    </source>
</evidence>
<dbReference type="Proteomes" id="UP000185356">
    <property type="component" value="Segment"/>
</dbReference>
<evidence type="ECO:0000313" key="7">
    <source>
        <dbReference type="EMBL" id="AIX14667.1"/>
    </source>
</evidence>
<evidence type="ECO:0000313" key="38">
    <source>
        <dbReference type="EMBL" id="AIX38488.1"/>
    </source>
</evidence>
<dbReference type="Proteomes" id="UP000220606">
    <property type="component" value="Segment"/>
</dbReference>
<evidence type="ECO:0000313" key="9">
    <source>
        <dbReference type="EMBL" id="AIX15314.1"/>
    </source>
</evidence>
<accession>A0A0E3FHY1</accession>
<dbReference type="OrthoDB" id="18846at10239"/>
<dbReference type="EMBL" id="KJ019165">
    <property type="protein sequence ID" value="AIX46972.1"/>
    <property type="molecule type" value="Genomic_DNA"/>
</dbReference>
<evidence type="ECO:0000313" key="25">
    <source>
        <dbReference type="EMBL" id="AIX26353.1"/>
    </source>
</evidence>
<dbReference type="Proteomes" id="UP000185349">
    <property type="component" value="Segment"/>
</dbReference>
<dbReference type="EMBL" id="KJ019077">
    <property type="protein sequence ID" value="AIX25700.1"/>
    <property type="molecule type" value="Genomic_DNA"/>
</dbReference>
<evidence type="ECO:0000313" key="22">
    <source>
        <dbReference type="EMBL" id="AIX25700.1"/>
    </source>
</evidence>
<dbReference type="Proteomes" id="UP000185360">
    <property type="component" value="Genome"/>
</dbReference>
<dbReference type="EMBL" id="KJ019048">
    <property type="protein sequence ID" value="AIX19078.1"/>
    <property type="molecule type" value="Genomic_DNA"/>
</dbReference>
<evidence type="ECO:0000313" key="41">
    <source>
        <dbReference type="EMBL" id="AIX40418.1"/>
    </source>
</evidence>
<dbReference type="Proteomes" id="UP000185348">
    <property type="component" value="Segment"/>
</dbReference>
<evidence type="ECO:0000313" key="39">
    <source>
        <dbReference type="EMBL" id="AIX38706.1"/>
    </source>
</evidence>
<organism evidence="26 50">
    <name type="scientific">Synechococcus phage ACG-2014d</name>
    <dbReference type="NCBI Taxonomy" id="1493509"/>
    <lineage>
        <taxon>Viruses</taxon>
        <taxon>Duplodnaviria</taxon>
        <taxon>Heunggongvirae</taxon>
        <taxon>Uroviricota</taxon>
        <taxon>Caudoviricetes</taxon>
        <taxon>Pantevenvirales</taxon>
        <taxon>Kyanoviridae</taxon>
        <taxon>Lowelvirus</taxon>
        <taxon>Lowelvirus tuscon4d</taxon>
    </lineage>
</organism>
<evidence type="ECO:0000313" key="32">
    <source>
        <dbReference type="EMBL" id="AIX36039.1"/>
    </source>
</evidence>
<evidence type="ECO:0000259" key="6">
    <source>
        <dbReference type="PROSITE" id="PS51471"/>
    </source>
</evidence>
<dbReference type="EMBL" id="KJ019139">
    <property type="protein sequence ID" value="AIX40418.1"/>
    <property type="molecule type" value="Genomic_DNA"/>
</dbReference>
<dbReference type="EMBL" id="KJ019032">
    <property type="protein sequence ID" value="AIX15532.1"/>
    <property type="molecule type" value="Genomic_DNA"/>
</dbReference>
<dbReference type="RefSeq" id="YP_009133399.1">
    <property type="nucleotide sequence ID" value="NC_026923.1"/>
</dbReference>
<dbReference type="Proteomes" id="UP000185359">
    <property type="component" value="Segment"/>
</dbReference>
<dbReference type="GeneID" id="24171467"/>
<dbReference type="EMBL" id="KJ019073">
    <property type="protein sequence ID" value="AIX24834.1"/>
    <property type="molecule type" value="Genomic_DNA"/>
</dbReference>
<dbReference type="EMBL" id="KJ019056">
    <property type="protein sequence ID" value="AIX20944.1"/>
    <property type="molecule type" value="Genomic_DNA"/>
</dbReference>
<dbReference type="EMBL" id="KJ019117">
    <property type="protein sequence ID" value="AIX35601.1"/>
    <property type="molecule type" value="Genomic_DNA"/>
</dbReference>
<dbReference type="Proteomes" id="UP000185379">
    <property type="component" value="Segment"/>
</dbReference>
<dbReference type="Proteomes" id="UP000185373">
    <property type="component" value="Segment"/>
</dbReference>
<dbReference type="InterPro" id="IPR005123">
    <property type="entry name" value="Oxoglu/Fe-dep_dioxygenase_dom"/>
</dbReference>
<evidence type="ECO:0000313" key="44">
    <source>
        <dbReference type="EMBL" id="AIX46330.1"/>
    </source>
</evidence>
<evidence type="ECO:0000313" key="36">
    <source>
        <dbReference type="EMBL" id="AIX37620.1"/>
    </source>
</evidence>
<evidence type="ECO:0000313" key="40">
    <source>
        <dbReference type="EMBL" id="AIX39782.1"/>
    </source>
</evidence>
<dbReference type="Proteomes" id="UP000185377">
    <property type="component" value="Segment"/>
</dbReference>
<evidence type="ECO:0000313" key="18">
    <source>
        <dbReference type="EMBL" id="AIX24616.1"/>
    </source>
</evidence>
<dbReference type="GO" id="GO:0005506">
    <property type="term" value="F:iron ion binding"/>
    <property type="evidence" value="ECO:0007669"/>
    <property type="project" value="InterPro"/>
</dbReference>
<evidence type="ECO:0000313" key="20">
    <source>
        <dbReference type="EMBL" id="AIX25052.1"/>
    </source>
</evidence>
<name>A0A0E3FHY1_9CAUD</name>
<keyword evidence="49" id="KW-1185">Reference proteome</keyword>
<dbReference type="EMBL" id="KJ019120">
    <property type="protein sequence ID" value="AIX36258.1"/>
    <property type="molecule type" value="Genomic_DNA"/>
</dbReference>
<dbReference type="EMBL" id="KJ019115">
    <property type="protein sequence ID" value="AIX35180.1"/>
    <property type="molecule type" value="Genomic_DNA"/>
</dbReference>
<keyword evidence="4" id="KW-0560">Oxidoreductase</keyword>
<evidence type="ECO:0000313" key="11">
    <source>
        <dbReference type="EMBL" id="AIX16178.1"/>
    </source>
</evidence>
<evidence type="ECO:0000313" key="24">
    <source>
        <dbReference type="EMBL" id="AIX26136.1"/>
    </source>
</evidence>
<dbReference type="Proteomes" id="UP000185386">
    <property type="component" value="Segment"/>
</dbReference>
<dbReference type="Proteomes" id="UP000185347">
    <property type="component" value="Segment"/>
</dbReference>
<evidence type="ECO:0000313" key="45">
    <source>
        <dbReference type="EMBL" id="AIX46755.1"/>
    </source>
</evidence>
<dbReference type="Proteomes" id="UP000185382">
    <property type="component" value="Segment"/>
</dbReference>
<evidence type="ECO:0000313" key="27">
    <source>
        <dbReference type="EMBL" id="AIX34535.1"/>
    </source>
</evidence>
<dbReference type="EMBL" id="KJ019118">
    <property type="protein sequence ID" value="AIX35819.1"/>
    <property type="molecule type" value="Genomic_DNA"/>
</dbReference>
<evidence type="ECO:0000256" key="4">
    <source>
        <dbReference type="ARBA" id="ARBA00023002"/>
    </source>
</evidence>
<dbReference type="EMBL" id="KJ019029">
    <property type="protein sequence ID" value="AIX14887.1"/>
    <property type="molecule type" value="Genomic_DNA"/>
</dbReference>
<dbReference type="Proteomes" id="UP000185346">
    <property type="component" value="Segment"/>
</dbReference>
<evidence type="ECO:0000313" key="49">
    <source>
        <dbReference type="Proteomes" id="UP000185365"/>
    </source>
</evidence>
<evidence type="ECO:0000313" key="19">
    <source>
        <dbReference type="EMBL" id="AIX24834.1"/>
    </source>
</evidence>
<evidence type="ECO:0000313" key="29">
    <source>
        <dbReference type="EMBL" id="AIX35180.1"/>
    </source>
</evidence>
<evidence type="ECO:0000313" key="46">
    <source>
        <dbReference type="EMBL" id="AIX46972.1"/>
    </source>
</evidence>
<keyword evidence="3" id="KW-0223">Dioxygenase</keyword>
<evidence type="ECO:0000313" key="37">
    <source>
        <dbReference type="EMBL" id="AIX38271.1"/>
    </source>
</evidence>
<dbReference type="EMBL" id="KJ019031">
    <property type="protein sequence ID" value="AIX15314.1"/>
    <property type="molecule type" value="Genomic_DNA"/>
</dbReference>
<dbReference type="Proteomes" id="UP000185385">
    <property type="component" value="Segment"/>
</dbReference>
<dbReference type="EMBL" id="KJ019062">
    <property type="protein sequence ID" value="AIX22390.1"/>
    <property type="molecule type" value="Genomic_DNA"/>
</dbReference>
<dbReference type="Proteomes" id="UP000185384">
    <property type="component" value="Segment"/>
</dbReference>
<evidence type="ECO:0000313" key="28">
    <source>
        <dbReference type="EMBL" id="AIX34755.1"/>
    </source>
</evidence>
<dbReference type="EMBL" id="KJ019083">
    <property type="protein sequence ID" value="AIX26989.1"/>
    <property type="molecule type" value="Genomic_DNA"/>
</dbReference>
<dbReference type="EMBL" id="KJ019080">
    <property type="protein sequence ID" value="AIX26353.1"/>
    <property type="molecule type" value="Genomic_DNA"/>
</dbReference>
<dbReference type="EMBL" id="KJ019140">
    <property type="protein sequence ID" value="AIX40637.1"/>
    <property type="molecule type" value="Genomic_DNA"/>
</dbReference>
<dbReference type="EMBL" id="KJ019126">
    <property type="protein sequence ID" value="AIX37620.1"/>
    <property type="molecule type" value="Genomic_DNA"/>
</dbReference>
<dbReference type="Proteomes" id="UP000185354">
    <property type="component" value="Segment"/>
</dbReference>
<protein>
    <recommendedName>
        <fullName evidence="6">Fe2OG dioxygenase domain-containing protein</fullName>
    </recommendedName>
</protein>
<dbReference type="EMBL" id="KJ019079">
    <property type="protein sequence ID" value="AIX26136.1"/>
    <property type="molecule type" value="Genomic_DNA"/>
</dbReference>
<dbReference type="EMBL" id="KJ019028">
    <property type="protein sequence ID" value="AIX14667.1"/>
    <property type="molecule type" value="Genomic_DNA"/>
</dbReference>
<keyword evidence="5" id="KW-0408">Iron</keyword>
<dbReference type="EMBL" id="KJ019125">
    <property type="protein sequence ID" value="AIX37402.1"/>
    <property type="molecule type" value="Genomic_DNA"/>
</dbReference>
<dbReference type="Proteomes" id="UP000185344">
    <property type="component" value="Segment"/>
</dbReference>
<dbReference type="Proteomes" id="UP000185361">
    <property type="component" value="Segment"/>
</dbReference>
<dbReference type="EMBL" id="KJ019131">
    <property type="protein sequence ID" value="AIX38706.1"/>
    <property type="molecule type" value="Genomic_DNA"/>
</dbReference>
<dbReference type="SMART" id="SM00702">
    <property type="entry name" value="P4Hc"/>
    <property type="match status" value="1"/>
</dbReference>
<dbReference type="GO" id="GO:0016705">
    <property type="term" value="F:oxidoreductase activity, acting on paired donors, with incorporation or reduction of molecular oxygen"/>
    <property type="evidence" value="ECO:0007669"/>
    <property type="project" value="InterPro"/>
</dbReference>
<dbReference type="Proteomes" id="UP000185381">
    <property type="component" value="Genome"/>
</dbReference>
<evidence type="ECO:0000313" key="33">
    <source>
        <dbReference type="EMBL" id="AIX36258.1"/>
    </source>
</evidence>
<evidence type="ECO:0000256" key="1">
    <source>
        <dbReference type="ARBA" id="ARBA00001961"/>
    </source>
</evidence>
<reference evidence="47 48" key="1">
    <citation type="submission" date="2013-12" db="EMBL/GenBank/DDBJ databases">
        <title>Ecological redundancy of diverse viral populations within a natural community.</title>
        <authorList>
            <person name="Gregory A.C."/>
            <person name="LaButti K."/>
            <person name="Copeland A."/>
            <person name="Woyke T."/>
            <person name="Sullivan M.B."/>
        </authorList>
    </citation>
    <scope>NUCLEOTIDE SEQUENCE [LARGE SCALE GENOMIC DNA]</scope>
    <source>
        <strain evidence="40">Syn7803C102</strain>
        <strain evidence="41">Syn7803C108</strain>
        <strain evidence="42">Syn7803C109</strain>
        <strain evidence="43">Syn7803C35</strain>
        <strain evidence="44">Syn7803C37</strain>
        <strain evidence="45">Syn7803C39</strain>
        <strain evidence="46">Syn7803C40</strain>
        <strain evidence="7">Syn7803C45</strain>
        <strain evidence="8">Syn7803C46</strain>
        <strain evidence="9">Syn7803C48</strain>
        <strain evidence="10">Syn7803C49</strain>
        <strain evidence="11">Syn7803C55</strain>
        <strain evidence="12">Syn7803C57</strain>
        <strain evidence="13">Syn7803C75</strain>
        <strain evidence="14">Syn7803C77</strain>
        <strain evidence="15">Syn7803C88</strain>
        <strain evidence="16">Syn7803C93</strain>
        <strain evidence="17">Syn7803US104</strain>
        <strain evidence="18">Syn7803US108</strain>
        <strain evidence="19">Syn7803US109</strain>
        <strain evidence="20">Syn7803US110</strain>
        <strain evidence="21">Syn7803US111</strain>
        <strain evidence="22">Syn7803US113</strain>
        <strain evidence="23">Syn7803US114</strain>
        <strain evidence="24">Syn7803US115</strain>
        <strain evidence="25">Syn7803US116</strain>
        <strain evidence="26">Syn7803US122</strain>
        <strain evidence="28">Syn7803US5</strain>
        <strain evidence="27">Syn7803US59</strain>
        <strain evidence="29">Syn7803US61</strain>
        <strain evidence="30">Syn7803US63</strain>
        <strain evidence="31">Syn7803US64</strain>
        <strain evidence="32">Syn7803US65</strain>
        <strain evidence="33">Syn7803US71</strain>
        <strain evidence="34">Syn7803US78</strain>
        <strain evidence="35">Syn7803US82</strain>
        <strain evidence="36">Syn7803US83</strain>
        <strain evidence="37">Syn7803US89</strain>
        <strain evidence="38">Syn7803US94</strain>
        <strain evidence="39">Syn7803US95</strain>
    </source>
</reference>
<evidence type="ECO:0000313" key="35">
    <source>
        <dbReference type="EMBL" id="AIX37402.1"/>
    </source>
</evidence>
<evidence type="ECO:0000313" key="8">
    <source>
        <dbReference type="EMBL" id="AIX14887.1"/>
    </source>
</evidence>
<dbReference type="InterPro" id="IPR006620">
    <property type="entry name" value="Pro_4_hyd_alph"/>
</dbReference>
<evidence type="ECO:0000313" key="47">
    <source>
        <dbReference type="Proteomes" id="UP000033003"/>
    </source>
</evidence>
<dbReference type="Proteomes" id="UP000033003">
    <property type="component" value="Segment"/>
</dbReference>
<dbReference type="EMBL" id="KJ019050">
    <property type="protein sequence ID" value="AIX19512.1"/>
    <property type="molecule type" value="Genomic_DNA"/>
</dbReference>
<evidence type="ECO:0000313" key="17">
    <source>
        <dbReference type="EMBL" id="AIX24181.1"/>
    </source>
</evidence>
<evidence type="ECO:0000313" key="14">
    <source>
        <dbReference type="EMBL" id="AIX19512.1"/>
    </source>
</evidence>
<dbReference type="Proteomes" id="UP000185351">
    <property type="component" value="Segment"/>
</dbReference>
<dbReference type="EMBL" id="KJ019070">
    <property type="protein sequence ID" value="AIX24181.1"/>
    <property type="molecule type" value="Genomic_DNA"/>
</dbReference>
<evidence type="ECO:0000313" key="10">
    <source>
        <dbReference type="EMBL" id="AIX15532.1"/>
    </source>
</evidence>
<dbReference type="Proteomes" id="UP000185352">
    <property type="component" value="Segment"/>
</dbReference>
<dbReference type="Pfam" id="PF13640">
    <property type="entry name" value="2OG-FeII_Oxy_3"/>
    <property type="match status" value="1"/>
</dbReference>
<dbReference type="Proteomes" id="UP000185362">
    <property type="component" value="Segment"/>
</dbReference>
<dbReference type="EMBL" id="KJ019113">
    <property type="protein sequence ID" value="AIX34755.1"/>
    <property type="molecule type" value="Genomic_DNA"/>
</dbReference>
<dbReference type="GO" id="GO:0031418">
    <property type="term" value="F:L-ascorbic acid binding"/>
    <property type="evidence" value="ECO:0007669"/>
    <property type="project" value="InterPro"/>
</dbReference>
<dbReference type="KEGG" id="vg:24171467"/>
<dbReference type="Proteomes" id="UP000185365">
    <property type="component" value="Segment"/>
</dbReference>
<dbReference type="EMBL" id="KJ019162">
    <property type="protein sequence ID" value="AIX46330.1"/>
    <property type="molecule type" value="Genomic_DNA"/>
</dbReference>
<dbReference type="EMBL" id="KJ019078">
    <property type="protein sequence ID" value="AIX25918.1"/>
    <property type="molecule type" value="Genomic_DNA"/>
</dbReference>
<dbReference type="Proteomes" id="UP000185357">
    <property type="component" value="Segment"/>
</dbReference>
<evidence type="ECO:0000313" key="31">
    <source>
        <dbReference type="EMBL" id="AIX35819.1"/>
    </source>
</evidence>
<gene>
    <name evidence="40" type="ORF">Syn7803C102_56</name>
    <name evidence="41" type="ORF">Syn7803C108_56</name>
    <name evidence="42" type="ORF">Syn7803C109_56</name>
    <name evidence="43" type="ORF">Syn7803C35_56</name>
    <name evidence="44" type="ORF">Syn7803C37_57</name>
    <name evidence="45" type="ORF">Syn7803C39_56</name>
    <name evidence="46" type="ORF">Syn7803C40_56</name>
    <name evidence="7" type="ORF">Syn7803C45_56</name>
    <name evidence="8" type="ORF">Syn7803C46_56</name>
    <name evidence="9" type="ORF">Syn7803C48_56</name>
    <name evidence="10" type="ORF">Syn7803C49_56</name>
    <name evidence="11" type="ORF">Syn7803C55_53</name>
    <name evidence="12" type="ORF">Syn7803C57_56</name>
    <name evidence="13" type="ORF">Syn7803C75_56</name>
    <name evidence="14" type="ORF">Syn7803C77_55</name>
    <name evidence="15" type="ORF">Syn7803C88_56</name>
    <name evidence="16" type="ORF">Syn7803C93_56</name>
    <name evidence="17" type="ORF">Syn7803US104_56</name>
    <name evidence="18" type="ORF">Syn7803US108_56</name>
    <name evidence="19" type="ORF">Syn7803US109_56</name>
    <name evidence="20" type="ORF">Syn7803US110_56</name>
    <name evidence="21" type="ORF">Syn7803US111_56</name>
    <name evidence="22" type="ORF">Syn7803US113_56</name>
    <name evidence="23" type="ORF">Syn7803US114_56</name>
    <name evidence="24" type="ORF">Syn7803US115_56</name>
    <name evidence="25" type="ORF">Syn7803US116_56</name>
    <name evidence="26" type="ORF">Syn7803US122_56</name>
    <name evidence="27" type="ORF">Syn7803US59_56</name>
    <name evidence="28" type="ORF">Syn7803US5_57</name>
    <name evidence="29" type="ORF">Syn7803US61_56</name>
    <name evidence="30" type="ORF">Syn7803US63_55</name>
    <name evidence="31" type="ORF">Syn7803US64_56</name>
    <name evidence="32" type="ORF">Syn7803US65_57</name>
    <name evidence="33" type="ORF">Syn7803US71_56</name>
    <name evidence="34" type="ORF">Syn7803US78_56</name>
    <name evidence="35" type="ORF">Syn7803US82_56</name>
    <name evidence="36" type="ORF">Syn7803US83_56</name>
    <name evidence="37" type="ORF">Syn7803US89_56</name>
    <name evidence="38" type="ORF">Syn7803US94_56</name>
    <name evidence="39" type="ORF">Syn7803US95_56</name>
</gene>
<evidence type="ECO:0000313" key="48">
    <source>
        <dbReference type="Proteomes" id="UP000185344"/>
    </source>
</evidence>
<dbReference type="EMBL" id="KJ019075">
    <property type="protein sequence ID" value="AIX25271.1"/>
    <property type="molecule type" value="Genomic_DNA"/>
</dbReference>
<feature type="domain" description="Fe2OG dioxygenase" evidence="6">
    <location>
        <begin position="108"/>
        <end position="204"/>
    </location>
</feature>
<evidence type="ECO:0000313" key="26">
    <source>
        <dbReference type="EMBL" id="AIX26989.1"/>
    </source>
</evidence>
<dbReference type="Proteomes" id="UP000185372">
    <property type="component" value="Genome"/>
</dbReference>
<evidence type="ECO:0000313" key="30">
    <source>
        <dbReference type="EMBL" id="AIX35601.1"/>
    </source>
</evidence>
<evidence type="ECO:0000256" key="5">
    <source>
        <dbReference type="ARBA" id="ARBA00023004"/>
    </source>
</evidence>
<dbReference type="Proteomes" id="UP000185355">
    <property type="component" value="Segment"/>
</dbReference>
<dbReference type="Proteomes" id="UP000185369">
    <property type="component" value="Segment"/>
</dbReference>
<dbReference type="GO" id="GO:0051213">
    <property type="term" value="F:dioxygenase activity"/>
    <property type="evidence" value="ECO:0007669"/>
    <property type="project" value="UniProtKB-KW"/>
</dbReference>
<dbReference type="Proteomes" id="UP000185378">
    <property type="component" value="Segment"/>
</dbReference>
<dbReference type="Proteomes" id="UP000185364">
    <property type="component" value="Segment"/>
</dbReference>
<evidence type="ECO:0000313" key="13">
    <source>
        <dbReference type="EMBL" id="AIX19078.1"/>
    </source>
</evidence>
<dbReference type="Proteomes" id="UP000185350">
    <property type="component" value="Segment"/>
</dbReference>
<sequence>MKLIPNVDPIPYLRIENFFSEVELTQLVFPELDYYTRTGKLLNALETGSARDQSGDVIKNNHGVFIEQLYRENSASSIAGLINNLWNTNTCAEIERTGPWNRGFRQSNANATLVNYYQDGDYYMPHVDDVQFTLLIWLWKEPKAWTGGNFYFNDVNHKIKMVNNSAVLFPGCYSHSVDKVSMNNPSHLDGTGRYCLSRFYWIHQATDMFSFSGTQPRDMTPFNLSDSLPSL</sequence>
<evidence type="ECO:0000313" key="42">
    <source>
        <dbReference type="EMBL" id="AIX40637.1"/>
    </source>
</evidence>
<dbReference type="Proteomes" id="UP000185374">
    <property type="component" value="Segment"/>
</dbReference>
<dbReference type="Proteomes" id="UP000185370">
    <property type="component" value="Segment"/>
</dbReference>
<dbReference type="EMBL" id="KJ019129">
    <property type="protein sequence ID" value="AIX38271.1"/>
    <property type="molecule type" value="Genomic_DNA"/>
</dbReference>
<dbReference type="PROSITE" id="PS51471">
    <property type="entry name" value="FE2OG_OXY"/>
    <property type="match status" value="1"/>
</dbReference>
<evidence type="ECO:0000256" key="3">
    <source>
        <dbReference type="ARBA" id="ARBA00022964"/>
    </source>
</evidence>
<dbReference type="Proteomes" id="UP000185358">
    <property type="component" value="Segment"/>
</dbReference>
<dbReference type="EMBL" id="KJ019130">
    <property type="protein sequence ID" value="AIX38488.1"/>
    <property type="molecule type" value="Genomic_DNA"/>
</dbReference>
<keyword evidence="2" id="KW-0479">Metal-binding</keyword>
<evidence type="ECO:0000313" key="12">
    <source>
        <dbReference type="EMBL" id="AIX16363.1"/>
    </source>
</evidence>
<comment type="cofactor">
    <cofactor evidence="1">
        <name>L-ascorbate</name>
        <dbReference type="ChEBI" id="CHEBI:38290"/>
    </cofactor>
</comment>
<evidence type="ECO:0000313" key="15">
    <source>
        <dbReference type="EMBL" id="AIX20944.1"/>
    </source>
</evidence>
<dbReference type="EMBL" id="KJ019136">
    <property type="protein sequence ID" value="AIX39782.1"/>
    <property type="molecule type" value="Genomic_DNA"/>
</dbReference>
<dbReference type="Gene3D" id="2.60.120.620">
    <property type="entry name" value="q2cbj1_9rhob like domain"/>
    <property type="match status" value="1"/>
</dbReference>
<dbReference type="Proteomes" id="UP000185363">
    <property type="component" value="Segment"/>
</dbReference>
<dbReference type="Proteomes" id="UP000185376">
    <property type="component" value="Segment"/>
</dbReference>
<evidence type="ECO:0000313" key="43">
    <source>
        <dbReference type="EMBL" id="AIX45893.1"/>
    </source>
</evidence>
<dbReference type="Proteomes" id="UP000185353">
    <property type="component" value="Segment"/>
</dbReference>
<evidence type="ECO:0000256" key="2">
    <source>
        <dbReference type="ARBA" id="ARBA00022723"/>
    </source>
</evidence>
<dbReference type="EMBL" id="KJ019119">
    <property type="protein sequence ID" value="AIX36039.1"/>
    <property type="molecule type" value="Genomic_DNA"/>
</dbReference>
<evidence type="ECO:0000313" key="16">
    <source>
        <dbReference type="EMBL" id="AIX22390.1"/>
    </source>
</evidence>
<dbReference type="EMBL" id="KJ019035">
    <property type="protein sequence ID" value="AIX16178.1"/>
    <property type="molecule type" value="Genomic_DNA"/>
</dbReference>
<dbReference type="EMBL" id="KJ019160">
    <property type="protein sequence ID" value="AIX45893.1"/>
    <property type="molecule type" value="Genomic_DNA"/>
</dbReference>
<dbReference type="EMBL" id="KJ019036">
    <property type="protein sequence ID" value="AIX16363.1"/>
    <property type="molecule type" value="Genomic_DNA"/>
</dbReference>
<dbReference type="EMBL" id="KJ019164">
    <property type="protein sequence ID" value="AIX46755.1"/>
    <property type="molecule type" value="Genomic_DNA"/>
</dbReference>
<dbReference type="Proteomes" id="UP000185380">
    <property type="component" value="Segment"/>
</dbReference>